<dbReference type="InterPro" id="IPR038499">
    <property type="entry name" value="BRO1_sf"/>
</dbReference>
<feature type="compositionally biased region" description="Polar residues" evidence="2">
    <location>
        <begin position="409"/>
        <end position="419"/>
    </location>
</feature>
<dbReference type="OrthoDB" id="1909455at2759"/>
<dbReference type="SMART" id="SM01041">
    <property type="entry name" value="BRO1"/>
    <property type="match status" value="1"/>
</dbReference>
<dbReference type="OMA" id="GPNFRRA"/>
<feature type="region of interest" description="Disordered" evidence="2">
    <location>
        <begin position="1"/>
        <end position="28"/>
    </location>
</feature>
<evidence type="ECO:0000256" key="2">
    <source>
        <dbReference type="SAM" id="MobiDB-lite"/>
    </source>
</evidence>
<proteinExistence type="inferred from homology"/>
<dbReference type="InterPro" id="IPR004328">
    <property type="entry name" value="BRO1_dom"/>
</dbReference>
<sequence length="440" mass="47293">MGCAAGKTSAVDDKEPGPQVFSPGLRHPSSDANFRVELSGKASDPLVETLSTLRTRVGATLNGATKPPSGPSLQPVLEEYIPVLLGLTKLESLDTAVNLGWTNHLARDSATELRSAKYELVSILQVMAVAFVEDAGRALQTQGDKEVGLAEMKAAFAALLKAAGILQQSIGSVLPNEMDVHARTNLPADVTPGALKALFRQCLAQAAELQLQLDRSKEDVPPATRRDVACEAVVHWGEARESMATVSTGGPLFEKWLAYVKWRQTLAKAVAYHQEGLILDEKEDKGTHGKAVKALKTAEELLKESEAFLKEFSEKQPATMPVTASPLIKDLRERLPKDSGKIGRFNTNVYYEKEPDDPPELPKPSFTIKPEPYTLPEIDRAWGSSSSGDSGGSHAVRPPITETEVPLSVSGQGEMSKPSSKVEAAPEVRVETKTEAVAAS</sequence>
<name>A0A1Y1HLN6_KLENI</name>
<dbReference type="STRING" id="105231.A0A1Y1HLN6"/>
<dbReference type="InterPro" id="IPR038898">
    <property type="entry name" value="BROX"/>
</dbReference>
<dbReference type="Pfam" id="PF03097">
    <property type="entry name" value="BRO1"/>
    <property type="match status" value="1"/>
</dbReference>
<evidence type="ECO:0000313" key="5">
    <source>
        <dbReference type="Proteomes" id="UP000054558"/>
    </source>
</evidence>
<feature type="domain" description="BRO1" evidence="3">
    <location>
        <begin position="1"/>
        <end position="440"/>
    </location>
</feature>
<comment type="similarity">
    <text evidence="1">Belongs to the BROX family.</text>
</comment>
<evidence type="ECO:0000256" key="1">
    <source>
        <dbReference type="ARBA" id="ARBA00008901"/>
    </source>
</evidence>
<protein>
    <submittedName>
        <fullName evidence="4">Endosomal targeting BRO1-like domain-containing protein</fullName>
    </submittedName>
</protein>
<dbReference type="PROSITE" id="PS51180">
    <property type="entry name" value="BRO1"/>
    <property type="match status" value="1"/>
</dbReference>
<dbReference type="EMBL" id="DF236956">
    <property type="protein sequence ID" value="GAQ78079.1"/>
    <property type="molecule type" value="Genomic_DNA"/>
</dbReference>
<feature type="region of interest" description="Disordered" evidence="2">
    <location>
        <begin position="377"/>
        <end position="440"/>
    </location>
</feature>
<keyword evidence="5" id="KW-1185">Reference proteome</keyword>
<evidence type="ECO:0000313" key="4">
    <source>
        <dbReference type="EMBL" id="GAQ78079.1"/>
    </source>
</evidence>
<feature type="compositionally biased region" description="Basic and acidic residues" evidence="2">
    <location>
        <begin position="424"/>
        <end position="434"/>
    </location>
</feature>
<gene>
    <name evidence="4" type="ORF">KFL_000070470</name>
</gene>
<dbReference type="AlphaFoldDB" id="A0A1Y1HLN6"/>
<dbReference type="Proteomes" id="UP000054558">
    <property type="component" value="Unassembled WGS sequence"/>
</dbReference>
<dbReference type="PANTHER" id="PTHR23032:SF13">
    <property type="entry name" value="BRO1 DOMAIN-CONTAINING PROTEIN BROX"/>
    <property type="match status" value="1"/>
</dbReference>
<dbReference type="Gene3D" id="1.25.40.280">
    <property type="entry name" value="alix/aip1 like domains"/>
    <property type="match status" value="1"/>
</dbReference>
<reference evidence="4 5" key="1">
    <citation type="journal article" date="2014" name="Nat. Commun.">
        <title>Klebsormidium flaccidum genome reveals primary factors for plant terrestrial adaptation.</title>
        <authorList>
            <person name="Hori K."/>
            <person name="Maruyama F."/>
            <person name="Fujisawa T."/>
            <person name="Togashi T."/>
            <person name="Yamamoto N."/>
            <person name="Seo M."/>
            <person name="Sato S."/>
            <person name="Yamada T."/>
            <person name="Mori H."/>
            <person name="Tajima N."/>
            <person name="Moriyama T."/>
            <person name="Ikeuchi M."/>
            <person name="Watanabe M."/>
            <person name="Wada H."/>
            <person name="Kobayashi K."/>
            <person name="Saito M."/>
            <person name="Masuda T."/>
            <person name="Sasaki-Sekimoto Y."/>
            <person name="Mashiguchi K."/>
            <person name="Awai K."/>
            <person name="Shimojima M."/>
            <person name="Masuda S."/>
            <person name="Iwai M."/>
            <person name="Nobusawa T."/>
            <person name="Narise T."/>
            <person name="Kondo S."/>
            <person name="Saito H."/>
            <person name="Sato R."/>
            <person name="Murakawa M."/>
            <person name="Ihara Y."/>
            <person name="Oshima-Yamada Y."/>
            <person name="Ohtaka K."/>
            <person name="Satoh M."/>
            <person name="Sonobe K."/>
            <person name="Ishii M."/>
            <person name="Ohtani R."/>
            <person name="Kanamori-Sato M."/>
            <person name="Honoki R."/>
            <person name="Miyazaki D."/>
            <person name="Mochizuki H."/>
            <person name="Umetsu J."/>
            <person name="Higashi K."/>
            <person name="Shibata D."/>
            <person name="Kamiya Y."/>
            <person name="Sato N."/>
            <person name="Nakamura Y."/>
            <person name="Tabata S."/>
            <person name="Ida S."/>
            <person name="Kurokawa K."/>
            <person name="Ohta H."/>
        </authorList>
    </citation>
    <scope>NUCLEOTIDE SEQUENCE [LARGE SCALE GENOMIC DNA]</scope>
    <source>
        <strain evidence="4 5">NIES-2285</strain>
    </source>
</reference>
<evidence type="ECO:0000259" key="3">
    <source>
        <dbReference type="PROSITE" id="PS51180"/>
    </source>
</evidence>
<dbReference type="PANTHER" id="PTHR23032">
    <property type="entry name" value="BRO1 DOMAIN-CONTAINING PROTEIN BROX"/>
    <property type="match status" value="1"/>
</dbReference>
<organism evidence="4 5">
    <name type="scientific">Klebsormidium nitens</name>
    <name type="common">Green alga</name>
    <name type="synonym">Ulothrix nitens</name>
    <dbReference type="NCBI Taxonomy" id="105231"/>
    <lineage>
        <taxon>Eukaryota</taxon>
        <taxon>Viridiplantae</taxon>
        <taxon>Streptophyta</taxon>
        <taxon>Klebsormidiophyceae</taxon>
        <taxon>Klebsormidiales</taxon>
        <taxon>Klebsormidiaceae</taxon>
        <taxon>Klebsormidium</taxon>
    </lineage>
</organism>
<accession>A0A1Y1HLN6</accession>